<proteinExistence type="inferred from homology"/>
<sequence length="63" mass="7061">MPLTGKELAKLAKENGWYEIRVKGSHHHFRKDGISKIVTIPIHGNKDLANGLEKKLLKDLGLC</sequence>
<dbReference type="Gene3D" id="3.30.920.30">
    <property type="entry name" value="Hypothetical protein"/>
    <property type="match status" value="1"/>
</dbReference>
<comment type="similarity">
    <text evidence="1">Belongs to the HicA mRNA interferase family.</text>
</comment>
<keyword evidence="3" id="KW-0540">Nuclease</keyword>
<reference evidence="8 9" key="1">
    <citation type="submission" date="2024-06" db="EMBL/GenBank/DDBJ databases">
        <title>Genomic Encyclopedia of Type Strains, Phase IV (KMG-IV): sequencing the most valuable type-strain genomes for metagenomic binning, comparative biology and taxonomic classification.</title>
        <authorList>
            <person name="Goeker M."/>
        </authorList>
    </citation>
    <scope>NUCLEOTIDE SEQUENCE [LARGE SCALE GENOMIC DNA]</scope>
    <source>
        <strain evidence="8 9">DSM 28302</strain>
    </source>
</reference>
<dbReference type="SUPFAM" id="SSF54786">
    <property type="entry name" value="YcfA/nrd intein domain"/>
    <property type="match status" value="1"/>
</dbReference>
<evidence type="ECO:0000256" key="6">
    <source>
        <dbReference type="ARBA" id="ARBA00022884"/>
    </source>
</evidence>
<accession>A0ABV2JDP6</accession>
<protein>
    <submittedName>
        <fullName evidence="8">RNA binding protein YcfA (HicA-like mRNA interferase family)</fullName>
    </submittedName>
</protein>
<evidence type="ECO:0000256" key="5">
    <source>
        <dbReference type="ARBA" id="ARBA00022801"/>
    </source>
</evidence>
<dbReference type="Pfam" id="PF07927">
    <property type="entry name" value="HicA_toxin"/>
    <property type="match status" value="1"/>
</dbReference>
<evidence type="ECO:0000313" key="9">
    <source>
        <dbReference type="Proteomes" id="UP001549037"/>
    </source>
</evidence>
<keyword evidence="2" id="KW-1277">Toxin-antitoxin system</keyword>
<keyword evidence="6" id="KW-0694">RNA-binding</keyword>
<keyword evidence="9" id="KW-1185">Reference proteome</keyword>
<gene>
    <name evidence="8" type="ORF">ABID28_000514</name>
</gene>
<name>A0ABV2JDP6_9STRE</name>
<keyword evidence="5" id="KW-0378">Hydrolase</keyword>
<dbReference type="RefSeq" id="WP_354367819.1">
    <property type="nucleotide sequence ID" value="NZ_JBEPLN010000006.1"/>
</dbReference>
<evidence type="ECO:0000313" key="8">
    <source>
        <dbReference type="EMBL" id="MET3633879.1"/>
    </source>
</evidence>
<comment type="caution">
    <text evidence="8">The sequence shown here is derived from an EMBL/GenBank/DDBJ whole genome shotgun (WGS) entry which is preliminary data.</text>
</comment>
<dbReference type="InterPro" id="IPR038570">
    <property type="entry name" value="HicA_sf"/>
</dbReference>
<dbReference type="Proteomes" id="UP001549037">
    <property type="component" value="Unassembled WGS sequence"/>
</dbReference>
<evidence type="ECO:0000256" key="3">
    <source>
        <dbReference type="ARBA" id="ARBA00022722"/>
    </source>
</evidence>
<evidence type="ECO:0000256" key="1">
    <source>
        <dbReference type="ARBA" id="ARBA00006620"/>
    </source>
</evidence>
<keyword evidence="4" id="KW-0255">Endonuclease</keyword>
<dbReference type="InterPro" id="IPR012933">
    <property type="entry name" value="HicA_mRNA_interferase"/>
</dbReference>
<dbReference type="EMBL" id="JBEPLN010000006">
    <property type="protein sequence ID" value="MET3633879.1"/>
    <property type="molecule type" value="Genomic_DNA"/>
</dbReference>
<keyword evidence="7" id="KW-0346">Stress response</keyword>
<organism evidence="8 9">
    <name type="scientific">Streptococcus porcorum</name>
    <dbReference type="NCBI Taxonomy" id="701526"/>
    <lineage>
        <taxon>Bacteria</taxon>
        <taxon>Bacillati</taxon>
        <taxon>Bacillota</taxon>
        <taxon>Bacilli</taxon>
        <taxon>Lactobacillales</taxon>
        <taxon>Streptococcaceae</taxon>
        <taxon>Streptococcus</taxon>
    </lineage>
</organism>
<evidence type="ECO:0000256" key="2">
    <source>
        <dbReference type="ARBA" id="ARBA00022649"/>
    </source>
</evidence>
<evidence type="ECO:0000256" key="7">
    <source>
        <dbReference type="ARBA" id="ARBA00023016"/>
    </source>
</evidence>
<evidence type="ECO:0000256" key="4">
    <source>
        <dbReference type="ARBA" id="ARBA00022759"/>
    </source>
</evidence>